<evidence type="ECO:0000259" key="1">
    <source>
        <dbReference type="Pfam" id="PF22481"/>
    </source>
</evidence>
<dbReference type="Proteomes" id="UP000287394">
    <property type="component" value="Chromosome"/>
</dbReference>
<dbReference type="AlphaFoldDB" id="A0A9N7L506"/>
<dbReference type="InterPro" id="IPR054254">
    <property type="entry name" value="DUF6985"/>
</dbReference>
<reference evidence="2 3" key="1">
    <citation type="journal article" date="2019" name="Int. J. Syst. Evol. Microbiol.">
        <title>Capsulimonas corticalis gen. nov., sp. nov., an aerobic capsulated bacterium, of a novel bacterial order, Capsulimonadales ord. nov., of the class Armatimonadia of the phylum Armatimonadetes.</title>
        <authorList>
            <person name="Li J."/>
            <person name="Kudo C."/>
            <person name="Tonouchi A."/>
        </authorList>
    </citation>
    <scope>NUCLEOTIDE SEQUENCE [LARGE SCALE GENOMIC DNA]</scope>
    <source>
        <strain evidence="2 3">AX-7</strain>
    </source>
</reference>
<keyword evidence="3" id="KW-1185">Reference proteome</keyword>
<dbReference type="KEGG" id="ccot:CCAX7_30440"/>
<sequence length="160" mass="18643">MSERVIQDPVFGTIVGDDGIWEAREPVEFLGRLILLLIDADEKAGPTEHQRQRFREFLEKRDTLKPGLEAAIFQYYQDENEMYRTFLAQDEIGEYLPTLTTPEQIWDLTAPVAIHIPRQSPEDQEDMDCDLAIEWSTSWDVEHGLKTCYRNWEIVAVVMP</sequence>
<accession>A0A9N7L506</accession>
<feature type="domain" description="DUF6985" evidence="1">
    <location>
        <begin position="11"/>
        <end position="157"/>
    </location>
</feature>
<name>A0A9N7L506_9BACT</name>
<proteinExistence type="predicted"/>
<protein>
    <recommendedName>
        <fullName evidence="1">DUF6985 domain-containing protein</fullName>
    </recommendedName>
</protein>
<evidence type="ECO:0000313" key="3">
    <source>
        <dbReference type="Proteomes" id="UP000287394"/>
    </source>
</evidence>
<dbReference type="Pfam" id="PF22481">
    <property type="entry name" value="DUF6985"/>
    <property type="match status" value="1"/>
</dbReference>
<organism evidence="2 3">
    <name type="scientific">Capsulimonas corticalis</name>
    <dbReference type="NCBI Taxonomy" id="2219043"/>
    <lineage>
        <taxon>Bacteria</taxon>
        <taxon>Bacillati</taxon>
        <taxon>Armatimonadota</taxon>
        <taxon>Armatimonadia</taxon>
        <taxon>Capsulimonadales</taxon>
        <taxon>Capsulimonadaceae</taxon>
        <taxon>Capsulimonas</taxon>
    </lineage>
</organism>
<dbReference type="EMBL" id="AP025739">
    <property type="protein sequence ID" value="BDI30993.1"/>
    <property type="molecule type" value="Genomic_DNA"/>
</dbReference>
<evidence type="ECO:0000313" key="2">
    <source>
        <dbReference type="EMBL" id="BDI30993.1"/>
    </source>
</evidence>
<gene>
    <name evidence="2" type="ORF">CCAX7_30440</name>
</gene>